<dbReference type="InterPro" id="IPR043973">
    <property type="entry name" value="TSP1_CCN"/>
</dbReference>
<evidence type="ECO:0000256" key="7">
    <source>
        <dbReference type="ARBA" id="ARBA00022729"/>
    </source>
</evidence>
<evidence type="ECO:0000256" key="11">
    <source>
        <dbReference type="ARBA" id="ARBA00023157"/>
    </source>
</evidence>
<keyword evidence="11" id="KW-1015">Disulfide bond</keyword>
<dbReference type="SUPFAM" id="SSF82895">
    <property type="entry name" value="TSP-1 type 1 repeat"/>
    <property type="match status" value="1"/>
</dbReference>
<evidence type="ECO:0000256" key="14">
    <source>
        <dbReference type="ARBA" id="ARBA00042352"/>
    </source>
</evidence>
<dbReference type="SMART" id="SM00209">
    <property type="entry name" value="TSP1"/>
    <property type="match status" value="1"/>
</dbReference>
<comment type="similarity">
    <text evidence="4">Belongs to the CCN family.</text>
</comment>
<dbReference type="PROSITE" id="PS01225">
    <property type="entry name" value="CTCK_2"/>
    <property type="match status" value="1"/>
</dbReference>
<dbReference type="InterPro" id="IPR050941">
    <property type="entry name" value="CCN"/>
</dbReference>
<dbReference type="InterPro" id="IPR001007">
    <property type="entry name" value="VWF_dom"/>
</dbReference>
<comment type="caution">
    <text evidence="15">Lacks conserved residue(s) required for the propagation of feature annotation.</text>
</comment>
<evidence type="ECO:0000256" key="13">
    <source>
        <dbReference type="ARBA" id="ARBA00039944"/>
    </source>
</evidence>
<dbReference type="Proteomes" id="UP000694397">
    <property type="component" value="Chromosome 18"/>
</dbReference>
<dbReference type="SUPFAM" id="SSF57184">
    <property type="entry name" value="Growth factor receptor domain"/>
    <property type="match status" value="1"/>
</dbReference>
<dbReference type="InterPro" id="IPR012395">
    <property type="entry name" value="IGFBP_CNN"/>
</dbReference>
<dbReference type="InterPro" id="IPR000884">
    <property type="entry name" value="TSP1_rpt"/>
</dbReference>
<dbReference type="PROSITE" id="PS50184">
    <property type="entry name" value="VWFC_2"/>
    <property type="match status" value="1"/>
</dbReference>
<keyword evidence="5" id="KW-0963">Cytoplasm</keyword>
<dbReference type="GO" id="GO:0031012">
    <property type="term" value="C:extracellular matrix"/>
    <property type="evidence" value="ECO:0007669"/>
    <property type="project" value="TreeGrafter"/>
</dbReference>
<dbReference type="Pfam" id="PF00219">
    <property type="entry name" value="IGFBP"/>
    <property type="match status" value="1"/>
</dbReference>
<dbReference type="GO" id="GO:0008083">
    <property type="term" value="F:growth factor activity"/>
    <property type="evidence" value="ECO:0007669"/>
    <property type="project" value="UniProtKB-KW"/>
</dbReference>
<feature type="domain" description="IGFBP N-terminal" evidence="19">
    <location>
        <begin position="13"/>
        <end position="93"/>
    </location>
</feature>
<dbReference type="PROSITE" id="PS01185">
    <property type="entry name" value="CTCK_1"/>
    <property type="match status" value="1"/>
</dbReference>
<evidence type="ECO:0000313" key="20">
    <source>
        <dbReference type="Ensembl" id="ENSSFOP00015007063.2"/>
    </source>
</evidence>
<dbReference type="Ensembl" id="ENSSFOT00015007172.2">
    <property type="protein sequence ID" value="ENSSFOP00015007063.2"/>
    <property type="gene ID" value="ENSSFOG00015004662.2"/>
</dbReference>
<dbReference type="InterPro" id="IPR036383">
    <property type="entry name" value="TSP1_rpt_sf"/>
</dbReference>
<evidence type="ECO:0000256" key="15">
    <source>
        <dbReference type="PROSITE-ProRule" id="PRU00039"/>
    </source>
</evidence>
<evidence type="ECO:0000256" key="6">
    <source>
        <dbReference type="ARBA" id="ARBA00022525"/>
    </source>
</evidence>
<dbReference type="PROSITE" id="PS01208">
    <property type="entry name" value="VWFC_1"/>
    <property type="match status" value="1"/>
</dbReference>
<evidence type="ECO:0000256" key="10">
    <source>
        <dbReference type="ARBA" id="ARBA00023030"/>
    </source>
</evidence>
<comment type="subcellular location">
    <subcellularLocation>
        <location evidence="2">Cell junction</location>
        <location evidence="2">Gap junction</location>
    </subcellularLocation>
    <subcellularLocation>
        <location evidence="1">Cytoplasm</location>
    </subcellularLocation>
    <subcellularLocation>
        <location evidence="3">Secreted</location>
    </subcellularLocation>
</comment>
<dbReference type="OrthoDB" id="365605at2759"/>
<gene>
    <name evidence="20" type="primary">CCN3</name>
</gene>
<dbReference type="GO" id="GO:0008201">
    <property type="term" value="F:heparin binding"/>
    <property type="evidence" value="ECO:0007669"/>
    <property type="project" value="TreeGrafter"/>
</dbReference>
<evidence type="ECO:0000256" key="3">
    <source>
        <dbReference type="ARBA" id="ARBA00004613"/>
    </source>
</evidence>
<evidence type="ECO:0000259" key="17">
    <source>
        <dbReference type="PROSITE" id="PS01225"/>
    </source>
</evidence>
<evidence type="ECO:0000256" key="4">
    <source>
        <dbReference type="ARBA" id="ARBA00008125"/>
    </source>
</evidence>
<dbReference type="PANTHER" id="PTHR11348:SF8">
    <property type="entry name" value="CCN FAMILY MEMBER 3"/>
    <property type="match status" value="1"/>
</dbReference>
<keyword evidence="9" id="KW-0965">Cell junction</keyword>
<dbReference type="GO" id="GO:0045597">
    <property type="term" value="P:positive regulation of cell differentiation"/>
    <property type="evidence" value="ECO:0007669"/>
    <property type="project" value="TreeGrafter"/>
</dbReference>
<dbReference type="PIRSF" id="PIRSF036495">
    <property type="entry name" value="IGFBP_rP_CNN"/>
    <property type="match status" value="1"/>
</dbReference>
<dbReference type="GO" id="GO:0005737">
    <property type="term" value="C:cytoplasm"/>
    <property type="evidence" value="ECO:0007669"/>
    <property type="project" value="UniProtKB-SubCell"/>
</dbReference>
<dbReference type="AlphaFoldDB" id="A0A8C9R189"/>
<dbReference type="PROSITE" id="PS50092">
    <property type="entry name" value="TSP1"/>
    <property type="match status" value="1"/>
</dbReference>
<name>A0A8C9R189_SCLFO</name>
<evidence type="ECO:0000259" key="19">
    <source>
        <dbReference type="PROSITE" id="PS51323"/>
    </source>
</evidence>
<keyword evidence="6" id="KW-0964">Secreted</keyword>
<dbReference type="InterPro" id="IPR006207">
    <property type="entry name" value="Cys_knot_C"/>
</dbReference>
<protein>
    <recommendedName>
        <fullName evidence="13">CCN family member 3</fullName>
    </recommendedName>
    <alternativeName>
        <fullName evidence="14">Cellular communication network factor 3</fullName>
    </alternativeName>
</protein>
<reference evidence="20" key="3">
    <citation type="submission" date="2025-09" db="UniProtKB">
        <authorList>
            <consortium name="Ensembl"/>
        </authorList>
    </citation>
    <scope>IDENTIFICATION</scope>
</reference>
<reference evidence="20" key="2">
    <citation type="submission" date="2025-08" db="UniProtKB">
        <authorList>
            <consortium name="Ensembl"/>
        </authorList>
    </citation>
    <scope>IDENTIFICATION</scope>
</reference>
<keyword evidence="21" id="KW-1185">Reference proteome</keyword>
<dbReference type="InterPro" id="IPR009030">
    <property type="entry name" value="Growth_fac_rcpt_cys_sf"/>
</dbReference>
<evidence type="ECO:0000313" key="21">
    <source>
        <dbReference type="Proteomes" id="UP000694397"/>
    </source>
</evidence>
<feature type="domain" description="VWFC" evidence="18">
    <location>
        <begin position="96"/>
        <end position="162"/>
    </location>
</feature>
<dbReference type="GeneTree" id="ENSGT00940000159963"/>
<evidence type="ECO:0000256" key="12">
    <source>
        <dbReference type="ARBA" id="ARBA00023180"/>
    </source>
</evidence>
<dbReference type="PANTHER" id="PTHR11348">
    <property type="entry name" value="CONNECTIVE TISSUE GROWTH FACTOR-RELATED"/>
    <property type="match status" value="1"/>
</dbReference>
<dbReference type="GO" id="GO:0005178">
    <property type="term" value="F:integrin binding"/>
    <property type="evidence" value="ECO:0007669"/>
    <property type="project" value="TreeGrafter"/>
</dbReference>
<dbReference type="PROSITE" id="PS51323">
    <property type="entry name" value="IGFBP_N_2"/>
    <property type="match status" value="1"/>
</dbReference>
<dbReference type="SMART" id="SM00214">
    <property type="entry name" value="VWC"/>
    <property type="match status" value="1"/>
</dbReference>
<feature type="chain" id="PRO_5034286089" description="CCN family member 3" evidence="16">
    <location>
        <begin position="23"/>
        <end position="346"/>
    </location>
</feature>
<feature type="signal peptide" evidence="16">
    <location>
        <begin position="1"/>
        <end position="22"/>
    </location>
</feature>
<organism evidence="20 21">
    <name type="scientific">Scleropages formosus</name>
    <name type="common">Asian bonytongue</name>
    <name type="synonym">Osteoglossum formosum</name>
    <dbReference type="NCBI Taxonomy" id="113540"/>
    <lineage>
        <taxon>Eukaryota</taxon>
        <taxon>Metazoa</taxon>
        <taxon>Chordata</taxon>
        <taxon>Craniata</taxon>
        <taxon>Vertebrata</taxon>
        <taxon>Euteleostomi</taxon>
        <taxon>Actinopterygii</taxon>
        <taxon>Neopterygii</taxon>
        <taxon>Teleostei</taxon>
        <taxon>Osteoglossocephala</taxon>
        <taxon>Osteoglossomorpha</taxon>
        <taxon>Osteoglossiformes</taxon>
        <taxon>Osteoglossidae</taxon>
        <taxon>Scleropages</taxon>
    </lineage>
</organism>
<dbReference type="GO" id="GO:0005615">
    <property type="term" value="C:extracellular space"/>
    <property type="evidence" value="ECO:0007669"/>
    <property type="project" value="TreeGrafter"/>
</dbReference>
<dbReference type="GO" id="GO:0002062">
    <property type="term" value="P:chondrocyte differentiation"/>
    <property type="evidence" value="ECO:0007669"/>
    <property type="project" value="TreeGrafter"/>
</dbReference>
<evidence type="ECO:0000256" key="16">
    <source>
        <dbReference type="SAM" id="SignalP"/>
    </source>
</evidence>
<accession>A0A8C9R189</accession>
<evidence type="ECO:0000256" key="9">
    <source>
        <dbReference type="ARBA" id="ARBA00022949"/>
    </source>
</evidence>
<dbReference type="GO" id="GO:0007155">
    <property type="term" value="P:cell adhesion"/>
    <property type="evidence" value="ECO:0007669"/>
    <property type="project" value="TreeGrafter"/>
</dbReference>
<keyword evidence="8" id="KW-0303">Gap junction</keyword>
<dbReference type="SMART" id="SM00041">
    <property type="entry name" value="CT"/>
    <property type="match status" value="1"/>
</dbReference>
<keyword evidence="7 16" id="KW-0732">Signal</keyword>
<dbReference type="Pfam" id="PF00093">
    <property type="entry name" value="VWC"/>
    <property type="match status" value="1"/>
</dbReference>
<evidence type="ECO:0000256" key="8">
    <source>
        <dbReference type="ARBA" id="ARBA00022868"/>
    </source>
</evidence>
<dbReference type="Pfam" id="PF19035">
    <property type="entry name" value="TSP1_CCN"/>
    <property type="match status" value="1"/>
</dbReference>
<dbReference type="GO" id="GO:0005921">
    <property type="term" value="C:gap junction"/>
    <property type="evidence" value="ECO:0007669"/>
    <property type="project" value="UniProtKB-SubCell"/>
</dbReference>
<evidence type="ECO:0000256" key="2">
    <source>
        <dbReference type="ARBA" id="ARBA00004610"/>
    </source>
</evidence>
<reference evidence="20 21" key="1">
    <citation type="submission" date="2019-04" db="EMBL/GenBank/DDBJ databases">
        <authorList>
            <consortium name="Wellcome Sanger Institute Data Sharing"/>
        </authorList>
    </citation>
    <scope>NUCLEOTIDE SEQUENCE [LARGE SCALE GENOMIC DNA]</scope>
</reference>
<evidence type="ECO:0000256" key="5">
    <source>
        <dbReference type="ARBA" id="ARBA00022490"/>
    </source>
</evidence>
<dbReference type="InterPro" id="IPR000867">
    <property type="entry name" value="IGFBP-like"/>
</dbReference>
<dbReference type="SMART" id="SM00121">
    <property type="entry name" value="IB"/>
    <property type="match status" value="1"/>
</dbReference>
<proteinExistence type="inferred from homology"/>
<feature type="domain" description="CTCK" evidence="17">
    <location>
        <begin position="252"/>
        <end position="326"/>
    </location>
</feature>
<sequence>MEKFITFFIFYASAQLCPRVNAQLCPSRCRCALPPPVCAPGVPLVLDDCACCLVCARQRGDTCSPSSPCDARKGLHCDRAADVHNGTGVCVAREGDICVLDGSVYQNGETFFPSCRYQCVCRDGHIGCVPRCDLSVLLPGLNCPFPRKVLVPGECCEKWVCDPPAETSPLGGLAMAAYRQEETVGFDPSLNCIEQITEWSACSRTCGLGVSARVSNRNRRCEMVKQSRMCVVRTCEKQPPRQPDQDAPKGKCVKVKRTEKPVRLAFRNCTSARTYRPRYCGSCTDARCCTPYRTRTVRVDFRCPGGRVLRKPMMFIDSCACHHHCPRENAAHFLAEPESSISGPNI</sequence>
<dbReference type="SUPFAM" id="SSF57603">
    <property type="entry name" value="FnI-like domain"/>
    <property type="match status" value="1"/>
</dbReference>
<keyword evidence="12" id="KW-0325">Glycoprotein</keyword>
<dbReference type="InterPro" id="IPR006208">
    <property type="entry name" value="Glyco_hormone_CN"/>
</dbReference>
<evidence type="ECO:0000259" key="18">
    <source>
        <dbReference type="PROSITE" id="PS50184"/>
    </source>
</evidence>
<evidence type="ECO:0000256" key="1">
    <source>
        <dbReference type="ARBA" id="ARBA00004496"/>
    </source>
</evidence>
<dbReference type="Pfam" id="PF00007">
    <property type="entry name" value="Cys_knot"/>
    <property type="match status" value="1"/>
</dbReference>
<keyword evidence="10" id="KW-0339">Growth factor</keyword>